<dbReference type="PANTHER" id="PTHR12561">
    <property type="entry name" value="LIPOATE-PROTEIN LIGASE"/>
    <property type="match status" value="1"/>
</dbReference>
<dbReference type="Gene3D" id="3.30.930.10">
    <property type="entry name" value="Bira Bifunctional Protein, Domain 2"/>
    <property type="match status" value="1"/>
</dbReference>
<dbReference type="RefSeq" id="WP_255027591.1">
    <property type="nucleotide sequence ID" value="NZ_JANDHW010000008.1"/>
</dbReference>
<dbReference type="PROSITE" id="PS51733">
    <property type="entry name" value="BPL_LPL_CATALYTIC"/>
    <property type="match status" value="1"/>
</dbReference>
<dbReference type="CDD" id="cd16443">
    <property type="entry name" value="LplA"/>
    <property type="match status" value="1"/>
</dbReference>
<dbReference type="PANTHER" id="PTHR12561:SF3">
    <property type="entry name" value="LIPOYLTRANSFERASE 1, MITOCHONDRIAL"/>
    <property type="match status" value="1"/>
</dbReference>
<dbReference type="Pfam" id="PF21948">
    <property type="entry name" value="LplA-B_cat"/>
    <property type="match status" value="1"/>
</dbReference>
<evidence type="ECO:0000256" key="5">
    <source>
        <dbReference type="ARBA" id="ARBA00022741"/>
    </source>
</evidence>
<dbReference type="InterPro" id="IPR004562">
    <property type="entry name" value="LipoylTrfase_LipoateP_Ligase"/>
</dbReference>
<dbReference type="Proteomes" id="UP001205603">
    <property type="component" value="Unassembled WGS sequence"/>
</dbReference>
<protein>
    <recommendedName>
        <fullName evidence="3">lipoate--protein ligase</fullName>
        <ecNumber evidence="3">6.3.1.20</ecNumber>
    </recommendedName>
</protein>
<sequence length="323" mass="37656">MNYVVLPDNTVRKLSFYLAMEEYIARYKSDEDHFFMWQVNPTVIFGRNQLMENEINFDYIKSRHIEYYRRKSGGGCVFADFSNIMFSYITKDFNVGFTFDRYLRLVAHTLNKLGVKAQVSGRNDIEVDGRKVSGNAFYRIAGKSIVHGTMLFDTDLGDLVRSITPCNEKLVSKGVESVRKRVANLKEFLDIDIEEFKTFMRSQLCDKEIILDDGDVDRIKEIEKEYLNDEWILGNNPRYTLVKKGYGEAGEVEIRLEIKKKEIKGIDLKGDYFLIGEMGELLNSFVGIPFRREEVEKVLDKINLHDYILNLSREKFLAIIFDN</sequence>
<dbReference type="EC" id="6.3.1.20" evidence="3"/>
<comment type="pathway">
    <text evidence="1">Protein modification; protein lipoylation via exogenous pathway; protein N(6)-(lipoyl)lysine from lipoate: step 2/2.</text>
</comment>
<evidence type="ECO:0000256" key="4">
    <source>
        <dbReference type="ARBA" id="ARBA00022598"/>
    </source>
</evidence>
<keyword evidence="5" id="KW-0547">Nucleotide-binding</keyword>
<organism evidence="9 10">
    <name type="scientific">Coprobacter tertius</name>
    <dbReference type="NCBI Taxonomy" id="2944915"/>
    <lineage>
        <taxon>Bacteria</taxon>
        <taxon>Pseudomonadati</taxon>
        <taxon>Bacteroidota</taxon>
        <taxon>Bacteroidia</taxon>
        <taxon>Bacteroidales</taxon>
        <taxon>Barnesiellaceae</taxon>
        <taxon>Coprobacter</taxon>
    </lineage>
</organism>
<dbReference type="NCBIfam" id="TIGR00545">
    <property type="entry name" value="lipoyltrans"/>
    <property type="match status" value="1"/>
</dbReference>
<keyword evidence="4 9" id="KW-0436">Ligase</keyword>
<dbReference type="EMBL" id="JANDHW010000008">
    <property type="protein sequence ID" value="MCP9612302.1"/>
    <property type="molecule type" value="Genomic_DNA"/>
</dbReference>
<comment type="pathway">
    <text evidence="2">Protein modification; protein lipoylation via exogenous pathway; protein N(6)-(lipoyl)lysine from lipoate: step 1/2.</text>
</comment>
<evidence type="ECO:0000256" key="2">
    <source>
        <dbReference type="ARBA" id="ARBA00005124"/>
    </source>
</evidence>
<evidence type="ECO:0000259" key="8">
    <source>
        <dbReference type="PROSITE" id="PS51733"/>
    </source>
</evidence>
<gene>
    <name evidence="9" type="ORF">NMU02_09380</name>
</gene>
<proteinExistence type="predicted"/>
<evidence type="ECO:0000256" key="6">
    <source>
        <dbReference type="ARBA" id="ARBA00022840"/>
    </source>
</evidence>
<dbReference type="Gene3D" id="3.30.390.50">
    <property type="entry name" value="CO dehydrogenase flavoprotein, C-terminal domain"/>
    <property type="match status" value="1"/>
</dbReference>
<dbReference type="SUPFAM" id="SSF82649">
    <property type="entry name" value="SufE/NifU"/>
    <property type="match status" value="1"/>
</dbReference>
<dbReference type="GO" id="GO:0016979">
    <property type="term" value="F:lipoate-protein ligase activity"/>
    <property type="evidence" value="ECO:0007669"/>
    <property type="project" value="UniProtKB-EC"/>
</dbReference>
<keyword evidence="10" id="KW-1185">Reference proteome</keyword>
<comment type="catalytic activity">
    <reaction evidence="7">
        <text>L-lysyl-[lipoyl-carrier protein] + (R)-lipoate + ATP = N(6)-[(R)-lipoyl]-L-lysyl-[lipoyl-carrier protein] + AMP + diphosphate + H(+)</text>
        <dbReference type="Rhea" id="RHEA:49288"/>
        <dbReference type="Rhea" id="RHEA-COMP:10500"/>
        <dbReference type="Rhea" id="RHEA-COMP:10502"/>
        <dbReference type="ChEBI" id="CHEBI:15378"/>
        <dbReference type="ChEBI" id="CHEBI:29969"/>
        <dbReference type="ChEBI" id="CHEBI:30616"/>
        <dbReference type="ChEBI" id="CHEBI:33019"/>
        <dbReference type="ChEBI" id="CHEBI:83088"/>
        <dbReference type="ChEBI" id="CHEBI:83099"/>
        <dbReference type="ChEBI" id="CHEBI:456215"/>
        <dbReference type="EC" id="6.3.1.20"/>
    </reaction>
</comment>
<accession>A0ABT1MI48</accession>
<dbReference type="InterPro" id="IPR045864">
    <property type="entry name" value="aa-tRNA-synth_II/BPL/LPL"/>
</dbReference>
<reference evidence="9 10" key="1">
    <citation type="submission" date="2022-07" db="EMBL/GenBank/DDBJ databases">
        <title>Fecal culturing of patients with breast cancer.</title>
        <authorList>
            <person name="Teng N.M.Y."/>
            <person name="Kiu R."/>
            <person name="Evans R."/>
            <person name="Baker D.J."/>
            <person name="Zenner C."/>
            <person name="Robinson S.D."/>
            <person name="Hall L.J."/>
        </authorList>
    </citation>
    <scope>NUCLEOTIDE SEQUENCE [LARGE SCALE GENOMIC DNA]</scope>
    <source>
        <strain evidence="9 10">LH1063</strain>
    </source>
</reference>
<evidence type="ECO:0000313" key="10">
    <source>
        <dbReference type="Proteomes" id="UP001205603"/>
    </source>
</evidence>
<comment type="caution">
    <text evidence="9">The sequence shown here is derived from an EMBL/GenBank/DDBJ whole genome shotgun (WGS) entry which is preliminary data.</text>
</comment>
<dbReference type="InterPro" id="IPR019491">
    <property type="entry name" value="Lipoate_protein_ligase_C"/>
</dbReference>
<evidence type="ECO:0000256" key="3">
    <source>
        <dbReference type="ARBA" id="ARBA00012367"/>
    </source>
</evidence>
<feature type="domain" description="BPL/LPL catalytic" evidence="8">
    <location>
        <begin position="28"/>
        <end position="204"/>
    </location>
</feature>
<evidence type="ECO:0000256" key="7">
    <source>
        <dbReference type="ARBA" id="ARBA00048037"/>
    </source>
</evidence>
<keyword evidence="6" id="KW-0067">ATP-binding</keyword>
<name>A0ABT1MI48_9BACT</name>
<evidence type="ECO:0000313" key="9">
    <source>
        <dbReference type="EMBL" id="MCP9612302.1"/>
    </source>
</evidence>
<dbReference type="InterPro" id="IPR004143">
    <property type="entry name" value="BPL_LPL_catalytic"/>
</dbReference>
<dbReference type="Pfam" id="PF10437">
    <property type="entry name" value="Lip_prot_lig_C"/>
    <property type="match status" value="1"/>
</dbReference>
<evidence type="ECO:0000256" key="1">
    <source>
        <dbReference type="ARBA" id="ARBA00005085"/>
    </source>
</evidence>
<dbReference type="SUPFAM" id="SSF55681">
    <property type="entry name" value="Class II aaRS and biotin synthetases"/>
    <property type="match status" value="1"/>
</dbReference>